<dbReference type="GO" id="GO:0006631">
    <property type="term" value="P:fatty acid metabolic process"/>
    <property type="evidence" value="ECO:0007669"/>
    <property type="project" value="TreeGrafter"/>
</dbReference>
<dbReference type="InterPro" id="IPR032870">
    <property type="entry name" value="ALKBH7-like"/>
</dbReference>
<dbReference type="Pfam" id="PF13532">
    <property type="entry name" value="2OG-FeII_Oxy_2"/>
    <property type="match status" value="1"/>
</dbReference>
<dbReference type="RefSeq" id="XP_013240786.1">
    <property type="nucleotide sequence ID" value="XM_013385332.1"/>
</dbReference>
<dbReference type="OrthoDB" id="412814at2759"/>
<dbReference type="GeneID" id="25265238"/>
<dbReference type="AlphaFoldDB" id="A0A066VIT5"/>
<dbReference type="FunCoup" id="A0A066VIT5">
    <property type="interactions" value="13"/>
</dbReference>
<protein>
    <recommendedName>
        <fullName evidence="2">Fe2OG dioxygenase domain-containing protein</fullName>
    </recommendedName>
</protein>
<dbReference type="HOGENOM" id="CLU_052246_2_0_1"/>
<dbReference type="GO" id="GO:0005759">
    <property type="term" value="C:mitochondrial matrix"/>
    <property type="evidence" value="ECO:0007669"/>
    <property type="project" value="TreeGrafter"/>
</dbReference>
<evidence type="ECO:0000313" key="3">
    <source>
        <dbReference type="EMBL" id="KDN38644.1"/>
    </source>
</evidence>
<dbReference type="InParanoid" id="A0A066VIT5"/>
<dbReference type="PANTHER" id="PTHR21052">
    <property type="entry name" value="SPERMATOGENESIS ASSOCIATED 11-RELATED"/>
    <property type="match status" value="1"/>
</dbReference>
<dbReference type="InterPro" id="IPR027450">
    <property type="entry name" value="AlkB-like"/>
</dbReference>
<dbReference type="OMA" id="MLFESAV"/>
<gene>
    <name evidence="3" type="ORF">K437DRAFT_259341</name>
</gene>
<proteinExistence type="predicted"/>
<feature type="region of interest" description="Disordered" evidence="1">
    <location>
        <begin position="1"/>
        <end position="42"/>
    </location>
</feature>
<dbReference type="Gene3D" id="2.60.120.590">
    <property type="entry name" value="Alpha-ketoglutarate-dependent dioxygenase AlkB-like"/>
    <property type="match status" value="1"/>
</dbReference>
<evidence type="ECO:0000256" key="1">
    <source>
        <dbReference type="SAM" id="MobiDB-lite"/>
    </source>
</evidence>
<dbReference type="EMBL" id="JMSN01000115">
    <property type="protein sequence ID" value="KDN38644.1"/>
    <property type="molecule type" value="Genomic_DNA"/>
</dbReference>
<evidence type="ECO:0000259" key="2">
    <source>
        <dbReference type="PROSITE" id="PS51471"/>
    </source>
</evidence>
<dbReference type="InterPro" id="IPR005123">
    <property type="entry name" value="Oxoglu/Fe-dep_dioxygenase_dom"/>
</dbReference>
<name>A0A066VIT5_TILAU</name>
<dbReference type="PANTHER" id="PTHR21052:SF0">
    <property type="entry name" value="ALPHA-KETOGLUTARATE-DEPENDENT DIOXYGENASE ALKB HOMOLOG 7, MITOCHONDRIAL"/>
    <property type="match status" value="1"/>
</dbReference>
<dbReference type="GO" id="GO:0006974">
    <property type="term" value="P:DNA damage response"/>
    <property type="evidence" value="ECO:0007669"/>
    <property type="project" value="InterPro"/>
</dbReference>
<feature type="domain" description="Fe2OG dioxygenase" evidence="2">
    <location>
        <begin position="145"/>
        <end position="255"/>
    </location>
</feature>
<comment type="caution">
    <text evidence="3">The sequence shown here is derived from an EMBL/GenBank/DDBJ whole genome shotgun (WGS) entry which is preliminary data.</text>
</comment>
<dbReference type="InterPro" id="IPR037151">
    <property type="entry name" value="AlkB-like_sf"/>
</dbReference>
<organism evidence="3 4">
    <name type="scientific">Tilletiaria anomala (strain ATCC 24038 / CBS 436.72 / UBC 951)</name>
    <dbReference type="NCBI Taxonomy" id="1037660"/>
    <lineage>
        <taxon>Eukaryota</taxon>
        <taxon>Fungi</taxon>
        <taxon>Dikarya</taxon>
        <taxon>Basidiomycota</taxon>
        <taxon>Ustilaginomycotina</taxon>
        <taxon>Exobasidiomycetes</taxon>
        <taxon>Georgefischeriales</taxon>
        <taxon>Tilletiariaceae</taxon>
        <taxon>Tilletiaria</taxon>
    </lineage>
</organism>
<dbReference type="PROSITE" id="PS51471">
    <property type="entry name" value="FE2OG_OXY"/>
    <property type="match status" value="1"/>
</dbReference>
<dbReference type="SUPFAM" id="SSF51197">
    <property type="entry name" value="Clavaminate synthase-like"/>
    <property type="match status" value="1"/>
</dbReference>
<evidence type="ECO:0000313" key="4">
    <source>
        <dbReference type="Proteomes" id="UP000027361"/>
    </source>
</evidence>
<sequence length="271" mass="29864">MLSSPAQHAMSCKNEGGDASDSSLWGGSSSDGDSGSGSDGDALQPAIQALPFNISGLFFFRNLIDQPLQDDIVAEIASQKYFDRERDQVMLFESAVSDTSNRCLPTWTNSLISKLAALLQDQVPPSVHELLFSSQARAGCDVDRQLRQLIVNMYRPGQGIADHVDLLTRFGDGVMICSFLSGIAMELKQLSNNQHVSLWLPAGSVLILTGDARYTWTHGIEARMVDHVQLTSSRSRQTFRIARQHRLSVTIRWMLKVADVLSDTTQSHLRA</sequence>
<reference evidence="3 4" key="1">
    <citation type="submission" date="2014-05" db="EMBL/GenBank/DDBJ databases">
        <title>Draft genome sequence of a rare smut relative, Tilletiaria anomala UBC 951.</title>
        <authorList>
            <consortium name="DOE Joint Genome Institute"/>
            <person name="Toome M."/>
            <person name="Kuo A."/>
            <person name="Henrissat B."/>
            <person name="Lipzen A."/>
            <person name="Tritt A."/>
            <person name="Yoshinaga Y."/>
            <person name="Zane M."/>
            <person name="Barry K."/>
            <person name="Grigoriev I.V."/>
            <person name="Spatafora J.W."/>
            <person name="Aimea M.C."/>
        </authorList>
    </citation>
    <scope>NUCLEOTIDE SEQUENCE [LARGE SCALE GENOMIC DNA]</scope>
    <source>
        <strain evidence="3 4">UBC 951</strain>
    </source>
</reference>
<dbReference type="Proteomes" id="UP000027361">
    <property type="component" value="Unassembled WGS sequence"/>
</dbReference>
<dbReference type="GO" id="GO:0016706">
    <property type="term" value="F:2-oxoglutarate-dependent dioxygenase activity"/>
    <property type="evidence" value="ECO:0007669"/>
    <property type="project" value="TreeGrafter"/>
</dbReference>
<keyword evidence="4" id="KW-1185">Reference proteome</keyword>
<accession>A0A066VIT5</accession>
<feature type="compositionally biased region" description="Low complexity" evidence="1">
    <location>
        <begin position="17"/>
        <end position="33"/>
    </location>
</feature>